<dbReference type="RefSeq" id="WP_311598539.1">
    <property type="nucleotide sequence ID" value="NZ_JAVREM010000012.1"/>
</dbReference>
<name>A0ABU2LP88_9ACTN</name>
<feature type="region of interest" description="Disordered" evidence="1">
    <location>
        <begin position="201"/>
        <end position="220"/>
    </location>
</feature>
<organism evidence="2 3">
    <name type="scientific">Streptomyces millisiae</name>
    <dbReference type="NCBI Taxonomy" id="3075542"/>
    <lineage>
        <taxon>Bacteria</taxon>
        <taxon>Bacillati</taxon>
        <taxon>Actinomycetota</taxon>
        <taxon>Actinomycetes</taxon>
        <taxon>Kitasatosporales</taxon>
        <taxon>Streptomycetaceae</taxon>
        <taxon>Streptomyces</taxon>
    </lineage>
</organism>
<evidence type="ECO:0000256" key="1">
    <source>
        <dbReference type="SAM" id="MobiDB-lite"/>
    </source>
</evidence>
<dbReference type="EMBL" id="JAVREM010000012">
    <property type="protein sequence ID" value="MDT0319310.1"/>
    <property type="molecule type" value="Genomic_DNA"/>
</dbReference>
<protein>
    <submittedName>
        <fullName evidence="2">Uncharacterized protein</fullName>
    </submittedName>
</protein>
<proteinExistence type="predicted"/>
<gene>
    <name evidence="2" type="ORF">RNC47_13275</name>
</gene>
<evidence type="ECO:0000313" key="2">
    <source>
        <dbReference type="EMBL" id="MDT0319310.1"/>
    </source>
</evidence>
<reference evidence="3" key="1">
    <citation type="submission" date="2023-07" db="EMBL/GenBank/DDBJ databases">
        <title>30 novel species of actinomycetes from the DSMZ collection.</title>
        <authorList>
            <person name="Nouioui I."/>
        </authorList>
    </citation>
    <scope>NUCLEOTIDE SEQUENCE [LARGE SCALE GENOMIC DNA]</scope>
    <source>
        <strain evidence="3">DSM 44918</strain>
    </source>
</reference>
<accession>A0ABU2LP88</accession>
<dbReference type="Proteomes" id="UP001183420">
    <property type="component" value="Unassembled WGS sequence"/>
</dbReference>
<comment type="caution">
    <text evidence="2">The sequence shown here is derived from an EMBL/GenBank/DDBJ whole genome shotgun (WGS) entry which is preliminary data.</text>
</comment>
<evidence type="ECO:0000313" key="3">
    <source>
        <dbReference type="Proteomes" id="UP001183420"/>
    </source>
</evidence>
<keyword evidence="3" id="KW-1185">Reference proteome</keyword>
<sequence>MDQPLFAPVPDGVQARLAALGTRWEYLHPALYAGEAERRTATPNHPANTAGTRAYQEHVRVLREMHIRHEGWKRLLHDRLELVCNPAKTIAIGVMPGDEATGQPGYGPRNLHARGAATERAAENNALQLGLFDPPSKRDETHLEPGEFERLSKWFLLSYRVQVGETVRIHSELSLPLKVEKGYVVKWQDRIPLPVLEMDGVRKPDDDEGPGEIDIPIDFR</sequence>